<dbReference type="InterPro" id="IPR036928">
    <property type="entry name" value="AS_sf"/>
</dbReference>
<reference evidence="3 4" key="1">
    <citation type="submission" date="2018-12" db="EMBL/GenBank/DDBJ databases">
        <authorList>
            <person name="Tiukova I."/>
            <person name="Dainat J."/>
        </authorList>
    </citation>
    <scope>NUCLEOTIDE SEQUENCE [LARGE SCALE GENOMIC DNA]</scope>
</reference>
<dbReference type="InterPro" id="IPR023631">
    <property type="entry name" value="Amidase_dom"/>
</dbReference>
<dbReference type="EMBL" id="CAACVR010000002">
    <property type="protein sequence ID" value="VEU20135.1"/>
    <property type="molecule type" value="Genomic_DNA"/>
</dbReference>
<dbReference type="GO" id="GO:0005739">
    <property type="term" value="C:mitochondrion"/>
    <property type="evidence" value="ECO:0007669"/>
    <property type="project" value="TreeGrafter"/>
</dbReference>
<dbReference type="PANTHER" id="PTHR11895">
    <property type="entry name" value="TRANSAMIDASE"/>
    <property type="match status" value="1"/>
</dbReference>
<evidence type="ECO:0000256" key="1">
    <source>
        <dbReference type="ARBA" id="ARBA00009199"/>
    </source>
</evidence>
<dbReference type="STRING" id="13370.A0A448YGP9"/>
<proteinExistence type="inferred from homology"/>
<dbReference type="PROSITE" id="PS00571">
    <property type="entry name" value="AMIDASES"/>
    <property type="match status" value="1"/>
</dbReference>
<protein>
    <submittedName>
        <fullName evidence="3">DEKNAAC100953</fullName>
    </submittedName>
</protein>
<dbReference type="InParanoid" id="A0A448YGP9"/>
<dbReference type="Pfam" id="PF01425">
    <property type="entry name" value="Amidase"/>
    <property type="match status" value="1"/>
</dbReference>
<dbReference type="InterPro" id="IPR020556">
    <property type="entry name" value="Amidase_CS"/>
</dbReference>
<dbReference type="SUPFAM" id="SSF75304">
    <property type="entry name" value="Amidase signature (AS) enzymes"/>
    <property type="match status" value="1"/>
</dbReference>
<dbReference type="PANTHER" id="PTHR11895:SF7">
    <property type="entry name" value="GLUTAMYL-TRNA(GLN) AMIDOTRANSFERASE SUBUNIT A, MITOCHONDRIAL"/>
    <property type="match status" value="1"/>
</dbReference>
<organism evidence="3 4">
    <name type="scientific">Brettanomyces naardenensis</name>
    <name type="common">Yeast</name>
    <dbReference type="NCBI Taxonomy" id="13370"/>
    <lineage>
        <taxon>Eukaryota</taxon>
        <taxon>Fungi</taxon>
        <taxon>Dikarya</taxon>
        <taxon>Ascomycota</taxon>
        <taxon>Saccharomycotina</taxon>
        <taxon>Pichiomycetes</taxon>
        <taxon>Pichiales</taxon>
        <taxon>Pichiaceae</taxon>
        <taxon>Brettanomyces</taxon>
    </lineage>
</organism>
<name>A0A448YGP9_BRENA</name>
<dbReference type="GO" id="GO:0070681">
    <property type="term" value="P:glutaminyl-tRNAGln biosynthesis via transamidation"/>
    <property type="evidence" value="ECO:0007669"/>
    <property type="project" value="TreeGrafter"/>
</dbReference>
<dbReference type="GO" id="GO:0032543">
    <property type="term" value="P:mitochondrial translation"/>
    <property type="evidence" value="ECO:0007669"/>
    <property type="project" value="TreeGrafter"/>
</dbReference>
<sequence>MDEFGMGNSTLNSHFGPTLNPLYQQNEDIVSEYKQETFWAPKADSDLINRDILHSIPNAKEIDKYDEIRYLKPILKSDYTIDSQMRIVGGSSGGAAASVAADLVDFAIGTDTGGSIRLPACYTSTLGFKPSYGRISRWGLISYAQSLDTVGIISKKLDIIEKVFKMLDVYDYGDPTSLAENKRVRDEDNWFADGRKVRIGLPIEFQLENMGSGIKQRWMQLLEKLRQNKLIELYPVSIPSIKYSLPVYYTLVTSEASSNLSRFDGIRYGFRADKYTDTEPEYTVTRSEGFGEEVKRRITLGTFSLSSYGFDSHFMKATKLRSRLINEFNSVFRDRHELIPEESGNDKGVDFIVCPTSVDKPSIVSEYYNTSPVQSYLNDVMTTPISLAGLPTINIPYGKSEGFQLVGQFGYDYKVLKFAAMVSES</sequence>
<comment type="similarity">
    <text evidence="1">Belongs to the amidase family.</text>
</comment>
<dbReference type="Proteomes" id="UP000290900">
    <property type="component" value="Unassembled WGS sequence"/>
</dbReference>
<dbReference type="Gene3D" id="3.90.1300.10">
    <property type="entry name" value="Amidase signature (AS) domain"/>
    <property type="match status" value="1"/>
</dbReference>
<evidence type="ECO:0000259" key="2">
    <source>
        <dbReference type="Pfam" id="PF01425"/>
    </source>
</evidence>
<dbReference type="OrthoDB" id="421993at2759"/>
<accession>A0A448YGP9</accession>
<dbReference type="AlphaFoldDB" id="A0A448YGP9"/>
<dbReference type="GO" id="GO:0050567">
    <property type="term" value="F:glutaminyl-tRNA synthase (glutamine-hydrolyzing) activity"/>
    <property type="evidence" value="ECO:0007669"/>
    <property type="project" value="TreeGrafter"/>
</dbReference>
<gene>
    <name evidence="3" type="ORF">BRENAR_LOCUS870</name>
</gene>
<evidence type="ECO:0000313" key="4">
    <source>
        <dbReference type="Proteomes" id="UP000290900"/>
    </source>
</evidence>
<feature type="domain" description="Amidase" evidence="2">
    <location>
        <begin position="85"/>
        <end position="416"/>
    </location>
</feature>
<dbReference type="FunCoup" id="A0A448YGP9">
    <property type="interactions" value="356"/>
</dbReference>
<keyword evidence="4" id="KW-1185">Reference proteome</keyword>
<evidence type="ECO:0000313" key="3">
    <source>
        <dbReference type="EMBL" id="VEU20135.1"/>
    </source>
</evidence>
<dbReference type="GO" id="GO:0030956">
    <property type="term" value="C:glutamyl-tRNA(Gln) amidotransferase complex"/>
    <property type="evidence" value="ECO:0007669"/>
    <property type="project" value="TreeGrafter"/>
</dbReference>
<dbReference type="InterPro" id="IPR000120">
    <property type="entry name" value="Amidase"/>
</dbReference>